<dbReference type="Gene3D" id="2.40.50.40">
    <property type="match status" value="1"/>
</dbReference>
<organism evidence="2 3">
    <name type="scientific">Armillaria solidipes</name>
    <dbReference type="NCBI Taxonomy" id="1076256"/>
    <lineage>
        <taxon>Eukaryota</taxon>
        <taxon>Fungi</taxon>
        <taxon>Dikarya</taxon>
        <taxon>Basidiomycota</taxon>
        <taxon>Agaricomycotina</taxon>
        <taxon>Agaricomycetes</taxon>
        <taxon>Agaricomycetidae</taxon>
        <taxon>Agaricales</taxon>
        <taxon>Marasmiineae</taxon>
        <taxon>Physalacriaceae</taxon>
        <taxon>Armillaria</taxon>
    </lineage>
</organism>
<evidence type="ECO:0000259" key="1">
    <source>
        <dbReference type="Pfam" id="PF00385"/>
    </source>
</evidence>
<accession>A0A2H3C319</accession>
<reference evidence="3" key="1">
    <citation type="journal article" date="2017" name="Nat. Ecol. Evol.">
        <title>Genome expansion and lineage-specific genetic innovations in the forest pathogenic fungi Armillaria.</title>
        <authorList>
            <person name="Sipos G."/>
            <person name="Prasanna A.N."/>
            <person name="Walter M.C."/>
            <person name="O'Connor E."/>
            <person name="Balint B."/>
            <person name="Krizsan K."/>
            <person name="Kiss B."/>
            <person name="Hess J."/>
            <person name="Varga T."/>
            <person name="Slot J."/>
            <person name="Riley R."/>
            <person name="Boka B."/>
            <person name="Rigling D."/>
            <person name="Barry K."/>
            <person name="Lee J."/>
            <person name="Mihaltcheva S."/>
            <person name="LaButti K."/>
            <person name="Lipzen A."/>
            <person name="Waldron R."/>
            <person name="Moloney N.M."/>
            <person name="Sperisen C."/>
            <person name="Kredics L."/>
            <person name="Vagvoelgyi C."/>
            <person name="Patrignani A."/>
            <person name="Fitzpatrick D."/>
            <person name="Nagy I."/>
            <person name="Doyle S."/>
            <person name="Anderson J.B."/>
            <person name="Grigoriev I.V."/>
            <person name="Gueldener U."/>
            <person name="Muensterkoetter M."/>
            <person name="Nagy L.G."/>
        </authorList>
    </citation>
    <scope>NUCLEOTIDE SEQUENCE [LARGE SCALE GENOMIC DNA]</scope>
    <source>
        <strain evidence="3">28-4</strain>
    </source>
</reference>
<evidence type="ECO:0000313" key="2">
    <source>
        <dbReference type="EMBL" id="PBK70533.1"/>
    </source>
</evidence>
<keyword evidence="3" id="KW-1185">Reference proteome</keyword>
<dbReference type="EMBL" id="KZ293426">
    <property type="protein sequence ID" value="PBK70533.1"/>
    <property type="molecule type" value="Genomic_DNA"/>
</dbReference>
<dbReference type="SUPFAM" id="SSF54160">
    <property type="entry name" value="Chromo domain-like"/>
    <property type="match status" value="1"/>
</dbReference>
<dbReference type="AlphaFoldDB" id="A0A2H3C319"/>
<feature type="domain" description="Chromo" evidence="1">
    <location>
        <begin position="59"/>
        <end position="102"/>
    </location>
</feature>
<dbReference type="Pfam" id="PF00385">
    <property type="entry name" value="Chromo"/>
    <property type="match status" value="1"/>
</dbReference>
<dbReference type="Proteomes" id="UP000218334">
    <property type="component" value="Unassembled WGS sequence"/>
</dbReference>
<dbReference type="InterPro" id="IPR023780">
    <property type="entry name" value="Chromo_domain"/>
</dbReference>
<dbReference type="STRING" id="1076256.A0A2H3C319"/>
<dbReference type="CDD" id="cd00024">
    <property type="entry name" value="CD_CSD"/>
    <property type="match status" value="1"/>
</dbReference>
<gene>
    <name evidence="2" type="ORF">ARMSODRAFT_847518</name>
</gene>
<name>A0A2H3C319_9AGAR</name>
<sequence length="121" mass="14216">ETSTYTLELPMALQERQIHPTFHVNLLRPYQANNDLLFPNRAQPDPYDFGTPDNAEWFVDEIVGHKRDDEGKLMYHVRWSLGDTTWEPHSNCKELAALDRYLEMMGVRMPSQLPRKETDAR</sequence>
<feature type="non-terminal residue" evidence="2">
    <location>
        <position position="121"/>
    </location>
</feature>
<feature type="non-terminal residue" evidence="2">
    <location>
        <position position="1"/>
    </location>
</feature>
<evidence type="ECO:0000313" key="3">
    <source>
        <dbReference type="Proteomes" id="UP000218334"/>
    </source>
</evidence>
<proteinExistence type="predicted"/>
<protein>
    <recommendedName>
        <fullName evidence="1">Chromo domain-containing protein</fullName>
    </recommendedName>
</protein>
<dbReference type="InterPro" id="IPR016197">
    <property type="entry name" value="Chromo-like_dom_sf"/>
</dbReference>